<name>A0A1H9QHV9_9ACTN</name>
<organism evidence="2 3">
    <name type="scientific">Propionibacterium cyclohexanicum</name>
    <dbReference type="NCBI Taxonomy" id="64702"/>
    <lineage>
        <taxon>Bacteria</taxon>
        <taxon>Bacillati</taxon>
        <taxon>Actinomycetota</taxon>
        <taxon>Actinomycetes</taxon>
        <taxon>Propionibacteriales</taxon>
        <taxon>Propionibacteriaceae</taxon>
        <taxon>Propionibacterium</taxon>
    </lineage>
</organism>
<feature type="compositionally biased region" description="Low complexity" evidence="1">
    <location>
        <begin position="35"/>
        <end position="44"/>
    </location>
</feature>
<accession>A0A1H9QHV9</accession>
<feature type="region of interest" description="Disordered" evidence="1">
    <location>
        <begin position="14"/>
        <end position="48"/>
    </location>
</feature>
<protein>
    <submittedName>
        <fullName evidence="2">Uncharacterized protein</fullName>
    </submittedName>
</protein>
<evidence type="ECO:0000313" key="2">
    <source>
        <dbReference type="EMBL" id="SER59439.1"/>
    </source>
</evidence>
<dbReference type="EMBL" id="FOGZ01000003">
    <property type="protein sequence ID" value="SER59439.1"/>
    <property type="molecule type" value="Genomic_DNA"/>
</dbReference>
<dbReference type="AlphaFoldDB" id="A0A1H9QHV9"/>
<reference evidence="2 3" key="1">
    <citation type="submission" date="2016-10" db="EMBL/GenBank/DDBJ databases">
        <authorList>
            <person name="de Groot N.N."/>
        </authorList>
    </citation>
    <scope>NUCLEOTIDE SEQUENCE [LARGE SCALE GENOMIC DNA]</scope>
    <source>
        <strain evidence="2 3">DSM 16859</strain>
    </source>
</reference>
<proteinExistence type="predicted"/>
<sequence length="140" mass="14429">MALVTMLLTASSCAEPNTPQGMATRSAAQTPPPNTSSRPSTPMPGVTLSSLGFMHGPAGFTVPAGLDLRDRVDQSNVVTLVVPAAQGQGLLDYLNASLPALGYTVTARSADSLIFEAPGWQGAFTMSDALAGLTLRRLAQ</sequence>
<evidence type="ECO:0000313" key="3">
    <source>
        <dbReference type="Proteomes" id="UP000198815"/>
    </source>
</evidence>
<feature type="compositionally biased region" description="Polar residues" evidence="1">
    <location>
        <begin position="14"/>
        <end position="29"/>
    </location>
</feature>
<evidence type="ECO:0000256" key="1">
    <source>
        <dbReference type="SAM" id="MobiDB-lite"/>
    </source>
</evidence>
<keyword evidence="3" id="KW-1185">Reference proteome</keyword>
<gene>
    <name evidence="2" type="ORF">SAMN05443377_10391</name>
</gene>
<dbReference type="Proteomes" id="UP000198815">
    <property type="component" value="Unassembled WGS sequence"/>
</dbReference>